<proteinExistence type="inferred from homology"/>
<dbReference type="PANTHER" id="PTHR43201">
    <property type="entry name" value="ACYL-COA SYNTHETASE"/>
    <property type="match status" value="1"/>
</dbReference>
<dbReference type="SUPFAM" id="SSF56801">
    <property type="entry name" value="Acetyl-CoA synthetase-like"/>
    <property type="match status" value="1"/>
</dbReference>
<evidence type="ECO:0000313" key="5">
    <source>
        <dbReference type="Proteomes" id="UP001569428"/>
    </source>
</evidence>
<evidence type="ECO:0000313" key="4">
    <source>
        <dbReference type="EMBL" id="MFA0812688.1"/>
    </source>
</evidence>
<gene>
    <name evidence="4" type="ORF">ACCI49_17380</name>
</gene>
<dbReference type="PANTHER" id="PTHR43201:SF5">
    <property type="entry name" value="MEDIUM-CHAIN ACYL-COA LIGASE ACSF2, MITOCHONDRIAL"/>
    <property type="match status" value="1"/>
</dbReference>
<keyword evidence="5" id="KW-1185">Reference proteome</keyword>
<comment type="similarity">
    <text evidence="1">Belongs to the ATP-dependent AMP-binding enzyme family.</text>
</comment>
<dbReference type="Pfam" id="PF13193">
    <property type="entry name" value="AMP-binding_C"/>
    <property type="match status" value="1"/>
</dbReference>
<dbReference type="RefSeq" id="WP_371840391.1">
    <property type="nucleotide sequence ID" value="NZ_JBGMEK010000051.1"/>
</dbReference>
<dbReference type="EMBL" id="JBGMEK010000051">
    <property type="protein sequence ID" value="MFA0812688.1"/>
    <property type="molecule type" value="Genomic_DNA"/>
</dbReference>
<feature type="domain" description="AMP-binding enzyme C-terminal" evidence="3">
    <location>
        <begin position="72"/>
        <end position="147"/>
    </location>
</feature>
<keyword evidence="2" id="KW-0436">Ligase</keyword>
<dbReference type="Gene3D" id="3.40.50.12780">
    <property type="entry name" value="N-terminal domain of ligase-like"/>
    <property type="match status" value="1"/>
</dbReference>
<dbReference type="InterPro" id="IPR042099">
    <property type="entry name" value="ANL_N_sf"/>
</dbReference>
<protein>
    <recommendedName>
        <fullName evidence="3">AMP-binding enzyme C-terminal domain-containing protein</fullName>
    </recommendedName>
</protein>
<dbReference type="Proteomes" id="UP001569428">
    <property type="component" value="Unassembled WGS sequence"/>
</dbReference>
<comment type="caution">
    <text evidence="4">The sequence shown here is derived from an EMBL/GenBank/DDBJ whole genome shotgun (WGS) entry which is preliminary data.</text>
</comment>
<accession>A0ABV4P4Q1</accession>
<evidence type="ECO:0000256" key="2">
    <source>
        <dbReference type="ARBA" id="ARBA00022598"/>
    </source>
</evidence>
<sequence length="159" mass="17829">MKVGEEGELLTRGPYTLRGYYRAEEYNRRAFTPDGFYRSGDRVRKLDNGNIVVTGRLKDVVNRGGETFACDEIEEHLLAHPYIQQAAVIPLPDKVLGEQVGAAIVCADKTPTLQMLHDFLTDRGLATFKLPEQLNVLSHLPVTAVGKIDKKKLLKHENQ</sequence>
<reference evidence="4 5" key="1">
    <citation type="submission" date="2024-08" db="EMBL/GenBank/DDBJ databases">
        <authorList>
            <person name="Ishaq N."/>
        </authorList>
    </citation>
    <scope>NUCLEOTIDE SEQUENCE [LARGE SCALE GENOMIC DNA]</scope>
    <source>
        <strain evidence="4 5">DSM 18651</strain>
    </source>
</reference>
<name>A0ABV4P4Q1_9GAMM</name>
<dbReference type="InterPro" id="IPR025110">
    <property type="entry name" value="AMP-bd_C"/>
</dbReference>
<dbReference type="InterPro" id="IPR045851">
    <property type="entry name" value="AMP-bd_C_sf"/>
</dbReference>
<evidence type="ECO:0000259" key="3">
    <source>
        <dbReference type="Pfam" id="PF13193"/>
    </source>
</evidence>
<organism evidence="4 5">
    <name type="scientific">Microbulbifer epialgicus</name>
    <dbReference type="NCBI Taxonomy" id="393907"/>
    <lineage>
        <taxon>Bacteria</taxon>
        <taxon>Pseudomonadati</taxon>
        <taxon>Pseudomonadota</taxon>
        <taxon>Gammaproteobacteria</taxon>
        <taxon>Cellvibrionales</taxon>
        <taxon>Microbulbiferaceae</taxon>
        <taxon>Microbulbifer</taxon>
    </lineage>
</organism>
<dbReference type="Gene3D" id="3.30.300.30">
    <property type="match status" value="1"/>
</dbReference>
<evidence type="ECO:0000256" key="1">
    <source>
        <dbReference type="ARBA" id="ARBA00006432"/>
    </source>
</evidence>